<dbReference type="InterPro" id="IPR011005">
    <property type="entry name" value="Dihydropteroate_synth-like_sf"/>
</dbReference>
<dbReference type="PANTHER" id="PTHR30454:SF0">
    <property type="entry name" value="4-HYDROXY-3-METHYLBUT-2-EN-1-YL DIPHOSPHATE SYNTHASE (FERREDOXIN), CHLOROPLASTIC"/>
    <property type="match status" value="1"/>
</dbReference>
<sequence>MSENNVVFRRKTHAVSVSWGQRTVVIGGMNPIVVQSMTNTSTADVEGSVAQILALWRAGSELVRLTVNTPEAARGVAAIRQKAR</sequence>
<feature type="domain" description="IspG TIM-barrel" evidence="3">
    <location>
        <begin position="23"/>
        <end position="82"/>
    </location>
</feature>
<evidence type="ECO:0000313" key="4">
    <source>
        <dbReference type="EMBL" id="EJW95634.1"/>
    </source>
</evidence>
<keyword evidence="2" id="KW-0479">Metal-binding</keyword>
<accession>J9G840</accession>
<evidence type="ECO:0000259" key="3">
    <source>
        <dbReference type="Pfam" id="PF04551"/>
    </source>
</evidence>
<dbReference type="GO" id="GO:0051539">
    <property type="term" value="F:4 iron, 4 sulfur cluster binding"/>
    <property type="evidence" value="ECO:0007669"/>
    <property type="project" value="UniProtKB-KW"/>
</dbReference>
<dbReference type="InterPro" id="IPR058578">
    <property type="entry name" value="IspG_TIM"/>
</dbReference>
<gene>
    <name evidence="4" type="ORF">EVA_16260</name>
</gene>
<reference evidence="4" key="1">
    <citation type="journal article" date="2012" name="PLoS ONE">
        <title>Gene sets for utilization of primary and secondary nutrition supplies in the distal gut of endangered iberian lynx.</title>
        <authorList>
            <person name="Alcaide M."/>
            <person name="Messina E."/>
            <person name="Richter M."/>
            <person name="Bargiela R."/>
            <person name="Peplies J."/>
            <person name="Huws S.A."/>
            <person name="Newbold C.J."/>
            <person name="Golyshin P.N."/>
            <person name="Simon M.A."/>
            <person name="Lopez G."/>
            <person name="Yakimov M.M."/>
            <person name="Ferrer M."/>
        </authorList>
    </citation>
    <scope>NUCLEOTIDE SEQUENCE</scope>
</reference>
<comment type="cofactor">
    <cofactor evidence="1">
        <name>[4Fe-4S] cluster</name>
        <dbReference type="ChEBI" id="CHEBI:49883"/>
    </cofactor>
</comment>
<proteinExistence type="predicted"/>
<dbReference type="GO" id="GO:0046429">
    <property type="term" value="F:4-hydroxy-3-methylbut-2-en-1-yl diphosphate synthase activity (ferredoxin)"/>
    <property type="evidence" value="ECO:0007669"/>
    <property type="project" value="InterPro"/>
</dbReference>
<comment type="caution">
    <text evidence="4">The sequence shown here is derived from an EMBL/GenBank/DDBJ whole genome shotgun (WGS) entry which is preliminary data.</text>
</comment>
<dbReference type="Gene3D" id="3.20.20.20">
    <property type="entry name" value="Dihydropteroate synthase-like"/>
    <property type="match status" value="1"/>
</dbReference>
<evidence type="ECO:0000256" key="2">
    <source>
        <dbReference type="ARBA" id="ARBA00022485"/>
    </source>
</evidence>
<dbReference type="Pfam" id="PF04551">
    <property type="entry name" value="GcpE"/>
    <property type="match status" value="1"/>
</dbReference>
<name>J9G840_9ZZZZ</name>
<organism evidence="4">
    <name type="scientific">gut metagenome</name>
    <dbReference type="NCBI Taxonomy" id="749906"/>
    <lineage>
        <taxon>unclassified sequences</taxon>
        <taxon>metagenomes</taxon>
        <taxon>organismal metagenomes</taxon>
    </lineage>
</organism>
<dbReference type="EMBL" id="AMCI01005702">
    <property type="protein sequence ID" value="EJW95634.1"/>
    <property type="molecule type" value="Genomic_DNA"/>
</dbReference>
<dbReference type="PANTHER" id="PTHR30454">
    <property type="entry name" value="4-HYDROXY-3-METHYLBUT-2-EN-1-YL DIPHOSPHATE SYNTHASE"/>
    <property type="match status" value="1"/>
</dbReference>
<protein>
    <submittedName>
        <fullName evidence="4">4-hydroxy-3-methylbut-2-en-1-yl diphosphate synthase, bacterial-type</fullName>
    </submittedName>
</protein>
<dbReference type="GO" id="GO:0019288">
    <property type="term" value="P:isopentenyl diphosphate biosynthetic process, methylerythritol 4-phosphate pathway"/>
    <property type="evidence" value="ECO:0007669"/>
    <property type="project" value="TreeGrafter"/>
</dbReference>
<keyword evidence="2" id="KW-0004">4Fe-4S</keyword>
<keyword evidence="2" id="KW-0408">Iron</keyword>
<keyword evidence="2" id="KW-0411">Iron-sulfur</keyword>
<dbReference type="AlphaFoldDB" id="J9G840"/>
<dbReference type="InterPro" id="IPR004588">
    <property type="entry name" value="IspG_bac-typ"/>
</dbReference>
<evidence type="ECO:0000256" key="1">
    <source>
        <dbReference type="ARBA" id="ARBA00001966"/>
    </source>
</evidence>
<dbReference type="GO" id="GO:0016114">
    <property type="term" value="P:terpenoid biosynthetic process"/>
    <property type="evidence" value="ECO:0007669"/>
    <property type="project" value="InterPro"/>
</dbReference>